<feature type="compositionally biased region" description="Polar residues" evidence="2">
    <location>
        <begin position="1025"/>
        <end position="1055"/>
    </location>
</feature>
<feature type="compositionally biased region" description="Polar residues" evidence="2">
    <location>
        <begin position="138"/>
        <end position="162"/>
    </location>
</feature>
<gene>
    <name evidence="4" type="primary">LOC106169658</name>
</gene>
<reference evidence="4" key="1">
    <citation type="submission" date="2025-08" db="UniProtKB">
        <authorList>
            <consortium name="RefSeq"/>
        </authorList>
    </citation>
    <scope>IDENTIFICATION</scope>
    <source>
        <tissue evidence="4">Gonads</tissue>
    </source>
</reference>
<dbReference type="GO" id="GO:0051642">
    <property type="term" value="P:centrosome localization"/>
    <property type="evidence" value="ECO:0007669"/>
    <property type="project" value="TreeGrafter"/>
</dbReference>
<evidence type="ECO:0000256" key="2">
    <source>
        <dbReference type="SAM" id="MobiDB-lite"/>
    </source>
</evidence>
<feature type="region of interest" description="Disordered" evidence="2">
    <location>
        <begin position="709"/>
        <end position="752"/>
    </location>
</feature>
<dbReference type="GO" id="GO:0007052">
    <property type="term" value="P:mitotic spindle organization"/>
    <property type="evidence" value="ECO:0007669"/>
    <property type="project" value="TreeGrafter"/>
</dbReference>
<feature type="compositionally biased region" description="Polar residues" evidence="2">
    <location>
        <begin position="299"/>
        <end position="341"/>
    </location>
</feature>
<dbReference type="KEGG" id="lak:106169658"/>
<feature type="compositionally biased region" description="Polar residues" evidence="2">
    <location>
        <begin position="665"/>
        <end position="683"/>
    </location>
</feature>
<feature type="compositionally biased region" description="Polar residues" evidence="2">
    <location>
        <begin position="267"/>
        <end position="276"/>
    </location>
</feature>
<feature type="region of interest" description="Disordered" evidence="2">
    <location>
        <begin position="390"/>
        <end position="410"/>
    </location>
</feature>
<feature type="compositionally biased region" description="Basic and acidic residues" evidence="2">
    <location>
        <begin position="202"/>
        <end position="217"/>
    </location>
</feature>
<dbReference type="GO" id="GO:0005737">
    <property type="term" value="C:cytoplasm"/>
    <property type="evidence" value="ECO:0007669"/>
    <property type="project" value="TreeGrafter"/>
</dbReference>
<dbReference type="GO" id="GO:0008017">
    <property type="term" value="F:microtubule binding"/>
    <property type="evidence" value="ECO:0007669"/>
    <property type="project" value="TreeGrafter"/>
</dbReference>
<dbReference type="GO" id="GO:0051382">
    <property type="term" value="P:kinetochore assembly"/>
    <property type="evidence" value="ECO:0007669"/>
    <property type="project" value="TreeGrafter"/>
</dbReference>
<dbReference type="InterPro" id="IPR005026">
    <property type="entry name" value="SAPAP"/>
</dbReference>
<dbReference type="PANTHER" id="PTHR12353:SF1">
    <property type="entry name" value="DISKS LARGE-ASSOCIATED PROTEIN 5"/>
    <property type="match status" value="1"/>
</dbReference>
<evidence type="ECO:0000256" key="1">
    <source>
        <dbReference type="ARBA" id="ARBA00008839"/>
    </source>
</evidence>
<feature type="compositionally biased region" description="Basic and acidic residues" evidence="2">
    <location>
        <begin position="96"/>
        <end position="118"/>
    </location>
</feature>
<proteinExistence type="inferred from homology"/>
<feature type="region of interest" description="Disordered" evidence="2">
    <location>
        <begin position="1067"/>
        <end position="1187"/>
    </location>
</feature>
<dbReference type="GO" id="GO:0007346">
    <property type="term" value="P:regulation of mitotic cell cycle"/>
    <property type="evidence" value="ECO:0007669"/>
    <property type="project" value="TreeGrafter"/>
</dbReference>
<dbReference type="OrthoDB" id="10023951at2759"/>
<evidence type="ECO:0000313" key="3">
    <source>
        <dbReference type="Proteomes" id="UP000085678"/>
    </source>
</evidence>
<dbReference type="GeneID" id="106169658"/>
<evidence type="ECO:0000313" key="4">
    <source>
        <dbReference type="RefSeq" id="XP_013404668.1"/>
    </source>
</evidence>
<feature type="region of interest" description="Disordered" evidence="2">
    <location>
        <begin position="615"/>
        <end position="693"/>
    </location>
</feature>
<comment type="similarity">
    <text evidence="1">Belongs to the SAPAP family.</text>
</comment>
<feature type="region of interest" description="Disordered" evidence="2">
    <location>
        <begin position="759"/>
        <end position="778"/>
    </location>
</feature>
<feature type="compositionally biased region" description="Low complexity" evidence="2">
    <location>
        <begin position="642"/>
        <end position="653"/>
    </location>
</feature>
<keyword evidence="3" id="KW-1185">Reference proteome</keyword>
<feature type="region of interest" description="Disordered" evidence="2">
    <location>
        <begin position="983"/>
        <end position="1055"/>
    </location>
</feature>
<feature type="compositionally biased region" description="Basic and acidic residues" evidence="2">
    <location>
        <begin position="19"/>
        <end position="44"/>
    </location>
</feature>
<feature type="compositionally biased region" description="Basic and acidic residues" evidence="2">
    <location>
        <begin position="60"/>
        <end position="87"/>
    </location>
</feature>
<dbReference type="PANTHER" id="PTHR12353">
    <property type="entry name" value="DISKS LARGE-ASSOCIATED PROTEIN DAP SAP90/PSD-95-ASSOCIATED PROTEIN"/>
    <property type="match status" value="1"/>
</dbReference>
<feature type="compositionally biased region" description="Basic and acidic residues" evidence="2">
    <location>
        <begin position="1166"/>
        <end position="1182"/>
    </location>
</feature>
<dbReference type="Pfam" id="PF03359">
    <property type="entry name" value="GKAP"/>
    <property type="match status" value="2"/>
</dbReference>
<feature type="compositionally biased region" description="Low complexity" evidence="2">
    <location>
        <begin position="1088"/>
        <end position="1098"/>
    </location>
</feature>
<sequence length="1387" mass="153534">MEKCFKGGEHAASFKKKSSTIDKRALRAHRKSIDRQNKRDDQLNKRRKMPAVLSPLVEIDQNKAGEDVRKKGEGETPKRKPRCETPRSKPRASKVSRREMLQKWKQEKDLKRKLDAKSKANKQPFKVSIVHHSVAEIKNNTNQKLSTTVIHQPKKNSSQAPVSRNPVKAVTKPEPVRRPSTRAAAKAANKAILTKGPTKKQKTAESKPKQEPEKEDTAQEPNIAGHSGLTSFAPVDFTFAAPSNLSPFEFKPLSPASAASFLFPSQEGGSYLTSSVTKRRCSTPKGQSVKRSSKVVHSPQPTIQSASEESADENTVPSQGVSKVTRTPQATDQRSQGMDTSLTKKETKTPLQFTFKTPLRASSKKLKSKNLTPEEKVAMICQSPMIEVRKKTPKEKTPTSEQQAPLPSFDDIDTVCAPVNLNSQLEATIVDIKPGGSSSGEHDVPYFRNLLTSETSRLTSLCKHWEEVNSSTPDIPEDARGQIRTTIGQAQLLMDQRFKQFSGLVDNCEYKTGEKETTCTDLQGFWDMVYFQVEDVNVKFSGLEKLQAKSWVEEKPEQVAKKEIPKKATKKSTKPVVKSKFAEFRAQMKAQQKQQQEQQVPVVVEPQEMKTFDAGFFKVNSPVKSPMQQGEGKSPRNMPGNSSPLLMSALSASRRPKVPSPLLKDTTSLLENNQPGDSSTTQQADREISAASPQLLSRSIANAPVVPSPLLLDITPGLRTRSSRRSRTSIGSRSTPGTQKTRRQSRRSVGTPLQKILTEDVSTPSSLRRSRRSVSKPVFDPDIEDKKEVIETDVSSVSSGEHDVPYFRNLLTSETSRLTSLCRHWEEVNSSTPDIPEDACGQIRTTIGQAQLLMDQRFKQFNGLVDNCEYKTGEKETTCTDLQGFWDMVYYQVEDVDAKFETLEKLQAKNWAEDKPLEVKNRKVQKKATKKSTKPVVKSKFAEFRAQMKAQQKQQQEQQVPVVVEPQEMKTFDAGFFKVNSPVKSPMLQGEGKSPRNIPGNSSPLLMSALSASRRPKVPSPLLKDTTSLRENNQPSDSSTTQQADRQISAASPQLLSRSIANVPVVPSPLLMDTTPGLRTRSSRRSRTSIGSRSTPGTQKTRRQSRRSVGTPLQKLVTTPGSLSRSRRSASLGVFTPDSLDKRATRKRRASEPLDGDGQSTSGRKSVKESRFAIDKEPEQKVQDQGINDADFAKFLMPTLAADNPQGHDESMEEEPGEADEEMAATMKRDLKSQFDQHSNSARKRRKSALARTPRSKRRSSLRHSVHFLDSPVRLHEAQSGHLPETPYNRNSLVAAPRVGSGKRLSSAPLPTVETAQLIVFTPPNGAEAKSGTPESATPATRIASLRLGLSPRPAEPLDLLTGDVFPSPPRRSSRLSSVNIGSPSLI</sequence>
<organism evidence="3 4">
    <name type="scientific">Lingula anatina</name>
    <name type="common">Brachiopod</name>
    <name type="synonym">Lingula unguis</name>
    <dbReference type="NCBI Taxonomy" id="7574"/>
    <lineage>
        <taxon>Eukaryota</taxon>
        <taxon>Metazoa</taxon>
        <taxon>Spiralia</taxon>
        <taxon>Lophotrochozoa</taxon>
        <taxon>Brachiopoda</taxon>
        <taxon>Linguliformea</taxon>
        <taxon>Lingulata</taxon>
        <taxon>Lingulida</taxon>
        <taxon>Linguloidea</taxon>
        <taxon>Lingulidae</taxon>
        <taxon>Lingula</taxon>
    </lineage>
</organism>
<feature type="compositionally biased region" description="Low complexity" evidence="2">
    <location>
        <begin position="1002"/>
        <end position="1013"/>
    </location>
</feature>
<feature type="region of interest" description="Disordered" evidence="2">
    <location>
        <begin position="260"/>
        <end position="347"/>
    </location>
</feature>
<protein>
    <submittedName>
        <fullName evidence="4">Uncharacterized protein LOC106169658 isoform X1</fullName>
    </submittedName>
</protein>
<dbReference type="GO" id="GO:0023052">
    <property type="term" value="P:signaling"/>
    <property type="evidence" value="ECO:0007669"/>
    <property type="project" value="InterPro"/>
</dbReference>
<accession>A0A1S3J344</accession>
<feature type="region of interest" description="Disordered" evidence="2">
    <location>
        <begin position="1354"/>
        <end position="1387"/>
    </location>
</feature>
<feature type="region of interest" description="Disordered" evidence="2">
    <location>
        <begin position="1201"/>
        <end position="1268"/>
    </location>
</feature>
<dbReference type="GO" id="GO:0005634">
    <property type="term" value="C:nucleus"/>
    <property type="evidence" value="ECO:0007669"/>
    <property type="project" value="TreeGrafter"/>
</dbReference>
<dbReference type="GO" id="GO:0007059">
    <property type="term" value="P:chromosome segregation"/>
    <property type="evidence" value="ECO:0007669"/>
    <property type="project" value="TreeGrafter"/>
</dbReference>
<dbReference type="STRING" id="7574.A0A1S3J344"/>
<feature type="compositionally biased region" description="Basic residues" evidence="2">
    <location>
        <begin position="1241"/>
        <end position="1266"/>
    </location>
</feature>
<feature type="region of interest" description="Disordered" evidence="2">
    <location>
        <begin position="1"/>
        <end position="230"/>
    </location>
</feature>
<feature type="compositionally biased region" description="Acidic residues" evidence="2">
    <location>
        <begin position="1211"/>
        <end position="1223"/>
    </location>
</feature>
<dbReference type="FunCoup" id="A0A1S3J344">
    <property type="interactions" value="127"/>
</dbReference>
<dbReference type="InParanoid" id="A0A1S3J344"/>
<dbReference type="RefSeq" id="XP_013404668.1">
    <property type="nucleotide sequence ID" value="XM_013549214.1"/>
</dbReference>
<dbReference type="Proteomes" id="UP000085678">
    <property type="component" value="Unplaced"/>
</dbReference>
<dbReference type="GO" id="GO:0031616">
    <property type="term" value="C:spindle pole centrosome"/>
    <property type="evidence" value="ECO:0007669"/>
    <property type="project" value="TreeGrafter"/>
</dbReference>
<name>A0A1S3J344_LINAN</name>